<gene>
    <name evidence="1" type="ORF">FMLFYP121_00800</name>
</gene>
<dbReference type="EMBL" id="CACRTP010000011">
    <property type="protein sequence ID" value="VYT88405.1"/>
    <property type="molecule type" value="Genomic_DNA"/>
</dbReference>
<dbReference type="InterPro" id="IPR010298">
    <property type="entry name" value="YacP-like"/>
</dbReference>
<accession>A0A6N3A7Y3</accession>
<organism evidence="1">
    <name type="scientific">Finegoldia magna</name>
    <name type="common">Peptostreptococcus magnus</name>
    <dbReference type="NCBI Taxonomy" id="1260"/>
    <lineage>
        <taxon>Bacteria</taxon>
        <taxon>Bacillati</taxon>
        <taxon>Bacillota</taxon>
        <taxon>Tissierellia</taxon>
        <taxon>Tissierellales</taxon>
        <taxon>Peptoniphilaceae</taxon>
        <taxon>Finegoldia</taxon>
    </lineage>
</organism>
<dbReference type="PANTHER" id="PTHR34547">
    <property type="entry name" value="YACP-LIKE NYN DOMAIN PROTEIN"/>
    <property type="match status" value="1"/>
</dbReference>
<reference evidence="1" key="1">
    <citation type="submission" date="2019-11" db="EMBL/GenBank/DDBJ databases">
        <authorList>
            <person name="Feng L."/>
        </authorList>
    </citation>
    <scope>NUCLEOTIDE SEQUENCE</scope>
    <source>
        <strain evidence="1">FmagnaLFYP121</strain>
    </source>
</reference>
<protein>
    <submittedName>
        <fullName evidence="1">YacP-like NYN domain protein</fullName>
    </submittedName>
</protein>
<dbReference type="CDD" id="cd10912">
    <property type="entry name" value="PIN_YacP-like"/>
    <property type="match status" value="1"/>
</dbReference>
<dbReference type="PANTHER" id="PTHR34547:SF1">
    <property type="entry name" value="YACP-LIKE NYN DOMAIN PROTEIN"/>
    <property type="match status" value="1"/>
</dbReference>
<dbReference type="Pfam" id="PF05991">
    <property type="entry name" value="NYN_YacP"/>
    <property type="match status" value="1"/>
</dbReference>
<name>A0A6N3A7Y3_FINMA</name>
<proteinExistence type="predicted"/>
<dbReference type="AlphaFoldDB" id="A0A6N3A7Y3"/>
<sequence length="184" mass="21758">MKSYAKGMKNKQIYLYVDGYNIINAWPNLYKLSNDVDLDSAREELIDIMKEYQNLSGEQVYVVFDAYLVKGGMSIEEKRDNLTVVYTKEHESADRYIERKVNDMKKHDKMYVASNDGMIQRIILSRGGIRISANELWKNYLTLKENLKRSKLRKRKQSTENIVTIDDEIYQQLEKLQDEIKKQN</sequence>
<evidence type="ECO:0000313" key="1">
    <source>
        <dbReference type="EMBL" id="VYT88405.1"/>
    </source>
</evidence>